<dbReference type="SUPFAM" id="SSF53335">
    <property type="entry name" value="S-adenosyl-L-methionine-dependent methyltransferases"/>
    <property type="match status" value="1"/>
</dbReference>
<keyword evidence="2" id="KW-0489">Methyltransferase</keyword>
<dbReference type="Gene3D" id="3.40.50.150">
    <property type="entry name" value="Vaccinia Virus protein VP39"/>
    <property type="match status" value="1"/>
</dbReference>
<evidence type="ECO:0000313" key="3">
    <source>
        <dbReference type="Proteomes" id="UP000505377"/>
    </source>
</evidence>
<proteinExistence type="predicted"/>
<dbReference type="InterPro" id="IPR041698">
    <property type="entry name" value="Methyltransf_25"/>
</dbReference>
<keyword evidence="2" id="KW-0808">Transferase</keyword>
<dbReference type="KEGG" id="pbro:HOP40_34035"/>
<dbReference type="GO" id="GO:0008168">
    <property type="term" value="F:methyltransferase activity"/>
    <property type="evidence" value="ECO:0007669"/>
    <property type="project" value="UniProtKB-KW"/>
</dbReference>
<gene>
    <name evidence="2" type="ORF">HOP40_34035</name>
</gene>
<dbReference type="InterPro" id="IPR029063">
    <property type="entry name" value="SAM-dependent_MTases_sf"/>
</dbReference>
<dbReference type="Pfam" id="PF13649">
    <property type="entry name" value="Methyltransf_25"/>
    <property type="match status" value="1"/>
</dbReference>
<dbReference type="EMBL" id="CP053564">
    <property type="protein sequence ID" value="QJY50163.1"/>
    <property type="molecule type" value="Genomic_DNA"/>
</dbReference>
<dbReference type="CDD" id="cd02440">
    <property type="entry name" value="AdoMet_MTases"/>
    <property type="match status" value="1"/>
</dbReference>
<dbReference type="GO" id="GO:0032259">
    <property type="term" value="P:methylation"/>
    <property type="evidence" value="ECO:0007669"/>
    <property type="project" value="UniProtKB-KW"/>
</dbReference>
<accession>A0A6M6JSF0</accession>
<dbReference type="AlphaFoldDB" id="A0A6M6JSF0"/>
<feature type="domain" description="Methyltransferase" evidence="1">
    <location>
        <begin position="20"/>
        <end position="117"/>
    </location>
</feature>
<sequence length="165" mass="17456">MPDRVRLALEVLDPQPADRVLEIGCGPGVAAVLVCERLVDGHLLAVDRSATAVRRTLDRGADHVRAGRLEVRQASVDELDLPDASLDAVFAVEVNLFWTRSPAPELAVPARALRPGGALHVCYGAGPQDPARVTGAVTSGLERHGFTDVRVSADARGLAVSGRRT</sequence>
<dbReference type="Proteomes" id="UP000505377">
    <property type="component" value="Chromosome"/>
</dbReference>
<evidence type="ECO:0000313" key="2">
    <source>
        <dbReference type="EMBL" id="QJY50163.1"/>
    </source>
</evidence>
<evidence type="ECO:0000259" key="1">
    <source>
        <dbReference type="Pfam" id="PF13649"/>
    </source>
</evidence>
<reference evidence="2 3" key="1">
    <citation type="submission" date="2020-05" db="EMBL/GenBank/DDBJ databases">
        <authorList>
            <person name="Mo P."/>
        </authorList>
    </citation>
    <scope>NUCLEOTIDE SEQUENCE [LARGE SCALE GENOMIC DNA]</scope>
    <source>
        <strain evidence="2 3">Gen01</strain>
    </source>
</reference>
<keyword evidence="3" id="KW-1185">Reference proteome</keyword>
<name>A0A6M6JSF0_9PSEU</name>
<organism evidence="2 3">
    <name type="scientific">Pseudonocardia broussonetiae</name>
    <dbReference type="NCBI Taxonomy" id="2736640"/>
    <lineage>
        <taxon>Bacteria</taxon>
        <taxon>Bacillati</taxon>
        <taxon>Actinomycetota</taxon>
        <taxon>Actinomycetes</taxon>
        <taxon>Pseudonocardiales</taxon>
        <taxon>Pseudonocardiaceae</taxon>
        <taxon>Pseudonocardia</taxon>
    </lineage>
</organism>
<protein>
    <submittedName>
        <fullName evidence="2">Class I SAM-dependent methyltransferase</fullName>
    </submittedName>
</protein>
<dbReference type="RefSeq" id="WP_172167343.1">
    <property type="nucleotide sequence ID" value="NZ_CP053564.1"/>
</dbReference>